<evidence type="ECO:0000313" key="2">
    <source>
        <dbReference type="Proteomes" id="UP001168167"/>
    </source>
</evidence>
<proteinExistence type="predicted"/>
<gene>
    <name evidence="1" type="ORF">NQX30_05880</name>
</gene>
<comment type="caution">
    <text evidence="1">The sequence shown here is derived from an EMBL/GenBank/DDBJ whole genome shotgun (WGS) entry which is preliminary data.</text>
</comment>
<dbReference type="Gene3D" id="3.40.30.10">
    <property type="entry name" value="Glutaredoxin"/>
    <property type="match status" value="1"/>
</dbReference>
<dbReference type="Proteomes" id="UP001168167">
    <property type="component" value="Unassembled WGS sequence"/>
</dbReference>
<protein>
    <submittedName>
        <fullName evidence="1">(2Fe-2S) ferredoxin domain-containing protein</fullName>
    </submittedName>
</protein>
<name>A0ABT7QMS8_9GAMM</name>
<keyword evidence="2" id="KW-1185">Reference proteome</keyword>
<dbReference type="CDD" id="cd02980">
    <property type="entry name" value="TRX_Fd_family"/>
    <property type="match status" value="1"/>
</dbReference>
<evidence type="ECO:0000313" key="1">
    <source>
        <dbReference type="EMBL" id="MDM5147895.1"/>
    </source>
</evidence>
<accession>A0ABT7QMS8</accession>
<dbReference type="SUPFAM" id="SSF52833">
    <property type="entry name" value="Thioredoxin-like"/>
    <property type="match status" value="1"/>
</dbReference>
<reference evidence="1" key="1">
    <citation type="submission" date="2022-08" db="EMBL/GenBank/DDBJ databases">
        <authorList>
            <person name="Dzunkova M."/>
            <person name="La Clair J."/>
            <person name="Tyml T."/>
            <person name="Doud D."/>
            <person name="Schulz F."/>
            <person name="Piquer S."/>
            <person name="Porcel Sanchis D."/>
            <person name="Osborn A."/>
            <person name="Robinson D."/>
            <person name="Louie K.B."/>
            <person name="Bowen B.P."/>
            <person name="Bowers R."/>
            <person name="Lee J."/>
            <person name="Arnau Llombart V."/>
            <person name="Diaz Villanueva W."/>
            <person name="Gosliner T."/>
            <person name="Northen T."/>
            <person name="Cheng J.-F."/>
            <person name="Burkart M.D."/>
            <person name="Woyke T."/>
        </authorList>
    </citation>
    <scope>NUCLEOTIDE SEQUENCE</scope>
    <source>
        <strain evidence="1">Df01</strain>
    </source>
</reference>
<reference evidence="1" key="2">
    <citation type="journal article" date="2023" name="Microbiome">
        <title>Synthase-selected sorting approach identifies a beta-lactone synthase in a nudibranch symbiotic bacterium.</title>
        <authorList>
            <person name="Dzunkova M."/>
            <person name="La Clair J.J."/>
            <person name="Tyml T."/>
            <person name="Doud D."/>
            <person name="Schulz F."/>
            <person name="Piquer-Esteban S."/>
            <person name="Porcel Sanchis D."/>
            <person name="Osborn A."/>
            <person name="Robinson D."/>
            <person name="Louie K.B."/>
            <person name="Bowen B.P."/>
            <person name="Bowers R.M."/>
            <person name="Lee J."/>
            <person name="Arnau V."/>
            <person name="Diaz-Villanueva W."/>
            <person name="Stepanauskas R."/>
            <person name="Gosliner T."/>
            <person name="Date S.V."/>
            <person name="Northen T.R."/>
            <person name="Cheng J.F."/>
            <person name="Burkart M.D."/>
            <person name="Woyke T."/>
        </authorList>
    </citation>
    <scope>NUCLEOTIDE SEQUENCE</scope>
    <source>
        <strain evidence="1">Df01</strain>
    </source>
</reference>
<dbReference type="EMBL" id="JANQAO010000003">
    <property type="protein sequence ID" value="MDM5147895.1"/>
    <property type="molecule type" value="Genomic_DNA"/>
</dbReference>
<organism evidence="1 2">
    <name type="scientific">Candidatus Doriopsillibacter californiensis</name>
    <dbReference type="NCBI Taxonomy" id="2970740"/>
    <lineage>
        <taxon>Bacteria</taxon>
        <taxon>Pseudomonadati</taxon>
        <taxon>Pseudomonadota</taxon>
        <taxon>Gammaproteobacteria</taxon>
        <taxon>Candidatus Tethybacterales</taxon>
        <taxon>Candidatus Persebacteraceae</taxon>
        <taxon>Candidatus Doriopsillibacter</taxon>
    </lineage>
</organism>
<sequence>MMTYYQRHIFVCENRRDSGAACCALQPQAPAALKLLRKILKERGALGSGKIRINRAGCMNRCEYGPVLVVYPESVWYRYDTEADLQEIAISHLLGDVPVERLRLK</sequence>
<dbReference type="InterPro" id="IPR036249">
    <property type="entry name" value="Thioredoxin-like_sf"/>
</dbReference>